<name>A0A9P1FUJ4_9DINO</name>
<keyword evidence="3" id="KW-0687">Ribonucleoprotein</keyword>
<evidence type="ECO:0000256" key="1">
    <source>
        <dbReference type="SAM" id="Phobius"/>
    </source>
</evidence>
<feature type="transmembrane region" description="Helical" evidence="1">
    <location>
        <begin position="44"/>
        <end position="67"/>
    </location>
</feature>
<evidence type="ECO:0000313" key="2">
    <source>
        <dbReference type="EMBL" id="CAI3990124.1"/>
    </source>
</evidence>
<keyword evidence="4" id="KW-1185">Reference proteome</keyword>
<feature type="transmembrane region" description="Helical" evidence="1">
    <location>
        <begin position="12"/>
        <end position="32"/>
    </location>
</feature>
<dbReference type="OrthoDB" id="417467at2759"/>
<gene>
    <name evidence="2" type="ORF">C1SCF055_LOCUS17143</name>
</gene>
<organism evidence="2">
    <name type="scientific">Cladocopium goreaui</name>
    <dbReference type="NCBI Taxonomy" id="2562237"/>
    <lineage>
        <taxon>Eukaryota</taxon>
        <taxon>Sar</taxon>
        <taxon>Alveolata</taxon>
        <taxon>Dinophyceae</taxon>
        <taxon>Suessiales</taxon>
        <taxon>Symbiodiniaceae</taxon>
        <taxon>Cladocopium</taxon>
    </lineage>
</organism>
<accession>A0A9P1FUJ4</accession>
<evidence type="ECO:0000313" key="3">
    <source>
        <dbReference type="EMBL" id="CAL4777436.1"/>
    </source>
</evidence>
<dbReference type="GO" id="GO:1990904">
    <property type="term" value="C:ribonucleoprotein complex"/>
    <property type="evidence" value="ECO:0007669"/>
    <property type="project" value="UniProtKB-KW"/>
</dbReference>
<sequence length="177" mass="19440">MLDCFGSGISVYVASVLTFVRAFAFLCAVDAHQNLMVAGTSLGANLQVFATCLALAGVPVLIMANFGLHWGFGHYVQRFAHYLVACLAFDCFILCLLPLGSDMCSALANPYVLQSGRIFVCGFINAAYGFWAIVFLFFEIQLVRQVSLQAHLVEQGEYAELLRYERKPADMNRFAAG</sequence>
<reference evidence="3 4" key="2">
    <citation type="submission" date="2024-05" db="EMBL/GenBank/DDBJ databases">
        <authorList>
            <person name="Chen Y."/>
            <person name="Shah S."/>
            <person name="Dougan E. K."/>
            <person name="Thang M."/>
            <person name="Chan C."/>
        </authorList>
    </citation>
    <scope>NUCLEOTIDE SEQUENCE [LARGE SCALE GENOMIC DNA]</scope>
</reference>
<protein>
    <submittedName>
        <fullName evidence="3">28 kDa ribonucleoprotein, chloroplastic</fullName>
    </submittedName>
</protein>
<evidence type="ECO:0000313" key="4">
    <source>
        <dbReference type="Proteomes" id="UP001152797"/>
    </source>
</evidence>
<keyword evidence="1" id="KW-0472">Membrane</keyword>
<feature type="transmembrane region" description="Helical" evidence="1">
    <location>
        <begin position="118"/>
        <end position="138"/>
    </location>
</feature>
<feature type="transmembrane region" description="Helical" evidence="1">
    <location>
        <begin position="79"/>
        <end position="97"/>
    </location>
</feature>
<comment type="caution">
    <text evidence="2">The sequence shown here is derived from an EMBL/GenBank/DDBJ whole genome shotgun (WGS) entry which is preliminary data.</text>
</comment>
<reference evidence="2" key="1">
    <citation type="submission" date="2022-10" db="EMBL/GenBank/DDBJ databases">
        <authorList>
            <person name="Chen Y."/>
            <person name="Dougan E. K."/>
            <person name="Chan C."/>
            <person name="Rhodes N."/>
            <person name="Thang M."/>
        </authorList>
    </citation>
    <scope>NUCLEOTIDE SEQUENCE</scope>
</reference>
<dbReference type="EMBL" id="CAMXCT010001443">
    <property type="protein sequence ID" value="CAI3990124.1"/>
    <property type="molecule type" value="Genomic_DNA"/>
</dbReference>
<keyword evidence="1" id="KW-0812">Transmembrane</keyword>
<keyword evidence="1" id="KW-1133">Transmembrane helix</keyword>
<dbReference type="Proteomes" id="UP001152797">
    <property type="component" value="Unassembled WGS sequence"/>
</dbReference>
<dbReference type="EMBL" id="CAMXCT030001443">
    <property type="protein sequence ID" value="CAL4777436.1"/>
    <property type="molecule type" value="Genomic_DNA"/>
</dbReference>
<proteinExistence type="predicted"/>
<dbReference type="AlphaFoldDB" id="A0A9P1FUJ4"/>
<dbReference type="EMBL" id="CAMXCT020001443">
    <property type="protein sequence ID" value="CAL1143499.1"/>
    <property type="molecule type" value="Genomic_DNA"/>
</dbReference>